<dbReference type="EMBL" id="OW240923">
    <property type="protein sequence ID" value="CAH2326319.1"/>
    <property type="molecule type" value="Genomic_DNA"/>
</dbReference>
<keyword evidence="2" id="KW-1185">Reference proteome</keyword>
<name>A0AAD1WUB0_PELCU</name>
<dbReference type="Proteomes" id="UP001295444">
    <property type="component" value="Chromosome 12"/>
</dbReference>
<evidence type="ECO:0000313" key="2">
    <source>
        <dbReference type="Proteomes" id="UP001295444"/>
    </source>
</evidence>
<reference evidence="1" key="1">
    <citation type="submission" date="2022-03" db="EMBL/GenBank/DDBJ databases">
        <authorList>
            <person name="Alioto T."/>
            <person name="Alioto T."/>
            <person name="Gomez Garrido J."/>
        </authorList>
    </citation>
    <scope>NUCLEOTIDE SEQUENCE</scope>
</reference>
<gene>
    <name evidence="1" type="ORF">PECUL_23A015833</name>
</gene>
<protein>
    <submittedName>
        <fullName evidence="1">Uncharacterized protein</fullName>
    </submittedName>
</protein>
<sequence>MADRIVQEDVLQHGASIQREGDMSWERDERMAAANEKWWDRVGEGAEKGEKQLTFLKGF</sequence>
<dbReference type="AlphaFoldDB" id="A0AAD1WUB0"/>
<accession>A0AAD1WUB0</accession>
<organism evidence="1 2">
    <name type="scientific">Pelobates cultripes</name>
    <name type="common">Western spadefoot toad</name>
    <dbReference type="NCBI Taxonomy" id="61616"/>
    <lineage>
        <taxon>Eukaryota</taxon>
        <taxon>Metazoa</taxon>
        <taxon>Chordata</taxon>
        <taxon>Craniata</taxon>
        <taxon>Vertebrata</taxon>
        <taxon>Euteleostomi</taxon>
        <taxon>Amphibia</taxon>
        <taxon>Batrachia</taxon>
        <taxon>Anura</taxon>
        <taxon>Pelobatoidea</taxon>
        <taxon>Pelobatidae</taxon>
        <taxon>Pelobates</taxon>
    </lineage>
</organism>
<evidence type="ECO:0000313" key="1">
    <source>
        <dbReference type="EMBL" id="CAH2326319.1"/>
    </source>
</evidence>
<proteinExistence type="predicted"/>